<dbReference type="InterPro" id="IPR027417">
    <property type="entry name" value="P-loop_NTPase"/>
</dbReference>
<dbReference type="Proteomes" id="UP001497382">
    <property type="component" value="Unassembled WGS sequence"/>
</dbReference>
<comment type="caution">
    <text evidence="1">The sequence shown here is derived from an EMBL/GenBank/DDBJ whole genome shotgun (WGS) entry which is preliminary data.</text>
</comment>
<proteinExistence type="predicted"/>
<keyword evidence="2" id="KW-1185">Reference proteome</keyword>
<dbReference type="AlphaFoldDB" id="A0AAV2AA20"/>
<protein>
    <recommendedName>
        <fullName evidence="3">G domain-containing protein</fullName>
    </recommendedName>
</protein>
<accession>A0AAV2AA20</accession>
<dbReference type="SUPFAM" id="SSF52540">
    <property type="entry name" value="P-loop containing nucleoside triphosphate hydrolases"/>
    <property type="match status" value="1"/>
</dbReference>
<sequence length="347" mass="39196">MTFQLLKRGEKEIQLKNQYKEVVLVAGETGNGKTTFSRWITEDDGQLVALETNEDSGDFIVQDIHGEANATITSDTVFPTLMVDTENNVPYYDCPGFNDTRSVCNDIATTFFIKTVVDYADSVKILFLINYPSLRKGLDRANFMKLMKHATELIKNVEKFENSVALIATKVDNRYRNGGTIFVDDNTVIAGIADFLEEVKNELAVQITNSALEKRRFYEVAIKLTSYFLKKDGEGYSNIGIFRRLEQSGSLNEFPRLLKGKENIKRIIYRNLTFTKKVEDDFGYTISLESMNVIGGLVEEINESVWRSAVNITDGIAEHFNTLINEVRKTIKSLHNACGSITCPKIV</sequence>
<evidence type="ECO:0000313" key="1">
    <source>
        <dbReference type="EMBL" id="CAL1279885.1"/>
    </source>
</evidence>
<name>A0AAV2AA20_9ARAC</name>
<evidence type="ECO:0008006" key="3">
    <source>
        <dbReference type="Google" id="ProtNLM"/>
    </source>
</evidence>
<gene>
    <name evidence="1" type="ORF">LARSCL_LOCUS10652</name>
</gene>
<evidence type="ECO:0000313" key="2">
    <source>
        <dbReference type="Proteomes" id="UP001497382"/>
    </source>
</evidence>
<reference evidence="1 2" key="1">
    <citation type="submission" date="2024-04" db="EMBL/GenBank/DDBJ databases">
        <authorList>
            <person name="Rising A."/>
            <person name="Reimegard J."/>
            <person name="Sonavane S."/>
            <person name="Akerstrom W."/>
            <person name="Nylinder S."/>
            <person name="Hedman E."/>
            <person name="Kallberg Y."/>
        </authorList>
    </citation>
    <scope>NUCLEOTIDE SEQUENCE [LARGE SCALE GENOMIC DNA]</scope>
</reference>
<dbReference type="Gene3D" id="3.40.50.300">
    <property type="entry name" value="P-loop containing nucleotide triphosphate hydrolases"/>
    <property type="match status" value="1"/>
</dbReference>
<organism evidence="1 2">
    <name type="scientific">Larinioides sclopetarius</name>
    <dbReference type="NCBI Taxonomy" id="280406"/>
    <lineage>
        <taxon>Eukaryota</taxon>
        <taxon>Metazoa</taxon>
        <taxon>Ecdysozoa</taxon>
        <taxon>Arthropoda</taxon>
        <taxon>Chelicerata</taxon>
        <taxon>Arachnida</taxon>
        <taxon>Araneae</taxon>
        <taxon>Araneomorphae</taxon>
        <taxon>Entelegynae</taxon>
        <taxon>Araneoidea</taxon>
        <taxon>Araneidae</taxon>
        <taxon>Larinioides</taxon>
    </lineage>
</organism>
<dbReference type="EMBL" id="CAXIEN010000126">
    <property type="protein sequence ID" value="CAL1279885.1"/>
    <property type="molecule type" value="Genomic_DNA"/>
</dbReference>